<evidence type="ECO:0000313" key="2">
    <source>
        <dbReference type="Proteomes" id="UP001249851"/>
    </source>
</evidence>
<gene>
    <name evidence="1" type="ORF">P5673_000015</name>
</gene>
<accession>A0AAD9R6R6</accession>
<proteinExistence type="predicted"/>
<comment type="caution">
    <text evidence="1">The sequence shown here is derived from an EMBL/GenBank/DDBJ whole genome shotgun (WGS) entry which is preliminary data.</text>
</comment>
<name>A0AAD9R6R6_ACRCE</name>
<organism evidence="1 2">
    <name type="scientific">Acropora cervicornis</name>
    <name type="common">Staghorn coral</name>
    <dbReference type="NCBI Taxonomy" id="6130"/>
    <lineage>
        <taxon>Eukaryota</taxon>
        <taxon>Metazoa</taxon>
        <taxon>Cnidaria</taxon>
        <taxon>Anthozoa</taxon>
        <taxon>Hexacorallia</taxon>
        <taxon>Scleractinia</taxon>
        <taxon>Astrocoeniina</taxon>
        <taxon>Acroporidae</taxon>
        <taxon>Acropora</taxon>
    </lineage>
</organism>
<dbReference type="AlphaFoldDB" id="A0AAD9R6R6"/>
<protein>
    <submittedName>
        <fullName evidence="1">Uncharacterized protein</fullName>
    </submittedName>
</protein>
<sequence>MVCKESCASKKAEDLFRLTYFYNIIVNSGMLCEKAKCHNQISIILKNEFLVIREEWNWSQIIYGYFHHFVRI</sequence>
<evidence type="ECO:0000313" key="1">
    <source>
        <dbReference type="EMBL" id="KAK2573910.1"/>
    </source>
</evidence>
<reference evidence="1" key="1">
    <citation type="journal article" date="2023" name="G3 (Bethesda)">
        <title>Whole genome assembly and annotation of the endangered Caribbean coral Acropora cervicornis.</title>
        <authorList>
            <person name="Selwyn J.D."/>
            <person name="Vollmer S.V."/>
        </authorList>
    </citation>
    <scope>NUCLEOTIDE SEQUENCE</scope>
    <source>
        <strain evidence="1">K2</strain>
    </source>
</reference>
<dbReference type="EMBL" id="JARQWQ010000001">
    <property type="protein sequence ID" value="KAK2573910.1"/>
    <property type="molecule type" value="Genomic_DNA"/>
</dbReference>
<reference evidence="1" key="2">
    <citation type="journal article" date="2023" name="Science">
        <title>Genomic signatures of disease resistance in endangered staghorn corals.</title>
        <authorList>
            <person name="Vollmer S.V."/>
            <person name="Selwyn J.D."/>
            <person name="Despard B.A."/>
            <person name="Roesel C.L."/>
        </authorList>
    </citation>
    <scope>NUCLEOTIDE SEQUENCE</scope>
    <source>
        <strain evidence="1">K2</strain>
    </source>
</reference>
<dbReference type="Proteomes" id="UP001249851">
    <property type="component" value="Unassembled WGS sequence"/>
</dbReference>
<keyword evidence="2" id="KW-1185">Reference proteome</keyword>